<name>A0ABS8BZV5_9ALTE</name>
<evidence type="ECO:0000313" key="2">
    <source>
        <dbReference type="EMBL" id="MCB5225578.1"/>
    </source>
</evidence>
<dbReference type="Proteomes" id="UP000633814">
    <property type="component" value="Unassembled WGS sequence"/>
</dbReference>
<organism evidence="2 3">
    <name type="scientific">Alishewanella maricola</name>
    <dbReference type="NCBI Taxonomy" id="2795740"/>
    <lineage>
        <taxon>Bacteria</taxon>
        <taxon>Pseudomonadati</taxon>
        <taxon>Pseudomonadota</taxon>
        <taxon>Gammaproteobacteria</taxon>
        <taxon>Alteromonadales</taxon>
        <taxon>Alteromonadaceae</taxon>
        <taxon>Alishewanella</taxon>
    </lineage>
</organism>
<evidence type="ECO:0000256" key="1">
    <source>
        <dbReference type="SAM" id="Phobius"/>
    </source>
</evidence>
<keyword evidence="1" id="KW-0472">Membrane</keyword>
<proteinExistence type="predicted"/>
<evidence type="ECO:0000313" key="3">
    <source>
        <dbReference type="Proteomes" id="UP000633814"/>
    </source>
</evidence>
<gene>
    <name evidence="2" type="ORF">JAO78_001935</name>
</gene>
<reference evidence="2 3" key="1">
    <citation type="submission" date="2021-10" db="EMBL/GenBank/DDBJ databases">
        <title>Alishewanella koreense sp. nov. isolated from seawater of southwestern coast in South Korea and the proposal for the reclassification of Rheinheimera perlucida and Rheinheimera tuosuensis as Arsukibacterium perlucida and Arsukibacterium tuosuensis.</title>
        <authorList>
            <person name="Kim K.H."/>
            <person name="Ruan W."/>
            <person name="Kim K.R."/>
            <person name="Baek J.H."/>
            <person name="Jeon C.O."/>
        </authorList>
    </citation>
    <scope>NUCLEOTIDE SEQUENCE [LARGE SCALE GENOMIC DNA]</scope>
    <source>
        <strain evidence="2 3">16-MA</strain>
    </source>
</reference>
<dbReference type="EMBL" id="JAEINI020000001">
    <property type="protein sequence ID" value="MCB5225578.1"/>
    <property type="molecule type" value="Genomic_DNA"/>
</dbReference>
<keyword evidence="3" id="KW-1185">Reference proteome</keyword>
<sequence>MKLLFRSLALLILLISFYQLYAVTERVTSALWSLYKFYGSNGEGISIGSSMALITYVVSICLLVALAAIYKKSDDRIALLLSKVSAFTLLFGLVLLTVLLVSPLAHFYPR</sequence>
<feature type="transmembrane region" description="Helical" evidence="1">
    <location>
        <begin position="46"/>
        <end position="70"/>
    </location>
</feature>
<protein>
    <submittedName>
        <fullName evidence="2">Uncharacterized protein</fullName>
    </submittedName>
</protein>
<keyword evidence="1" id="KW-0812">Transmembrane</keyword>
<accession>A0ABS8BZV5</accession>
<feature type="transmembrane region" description="Helical" evidence="1">
    <location>
        <begin position="77"/>
        <end position="101"/>
    </location>
</feature>
<comment type="caution">
    <text evidence="2">The sequence shown here is derived from an EMBL/GenBank/DDBJ whole genome shotgun (WGS) entry which is preliminary data.</text>
</comment>
<keyword evidence="1" id="KW-1133">Transmembrane helix</keyword>